<evidence type="ECO:0000313" key="2">
    <source>
        <dbReference type="Proteomes" id="UP000000269"/>
    </source>
</evidence>
<gene>
    <name evidence="1" type="ordered locus">Clos_1916</name>
</gene>
<evidence type="ECO:0000313" key="1">
    <source>
        <dbReference type="EMBL" id="ABW19456.1"/>
    </source>
</evidence>
<dbReference type="EMBL" id="CP000853">
    <property type="protein sequence ID" value="ABW19456.1"/>
    <property type="molecule type" value="Genomic_DNA"/>
</dbReference>
<protein>
    <submittedName>
        <fullName evidence="1">Uncharacterized protein</fullName>
    </submittedName>
</protein>
<dbReference type="OrthoDB" id="5148420at2"/>
<organism evidence="1 2">
    <name type="scientific">Alkaliphilus oremlandii (strain OhILAs)</name>
    <name type="common">Clostridium oremlandii (strain OhILAs)</name>
    <dbReference type="NCBI Taxonomy" id="350688"/>
    <lineage>
        <taxon>Bacteria</taxon>
        <taxon>Bacillati</taxon>
        <taxon>Bacillota</taxon>
        <taxon>Clostridia</taxon>
        <taxon>Peptostreptococcales</taxon>
        <taxon>Natronincolaceae</taxon>
        <taxon>Alkaliphilus</taxon>
    </lineage>
</organism>
<dbReference type="AlphaFoldDB" id="A8MI24"/>
<sequence length="61" mass="7088">MGKNKLPAVDFCKILDDFGEEAARDTLDDVNEGRISVETLEKYLYDDNETKEEYAERIKNE</sequence>
<accession>A8MI24</accession>
<dbReference type="RefSeq" id="WP_012159768.1">
    <property type="nucleotide sequence ID" value="NC_009922.1"/>
</dbReference>
<reference evidence="2" key="1">
    <citation type="submission" date="2007-10" db="EMBL/GenBank/DDBJ databases">
        <title>Complete genome of Alkaliphilus oremlandii OhILAs.</title>
        <authorList>
            <person name="Copeland A."/>
            <person name="Lucas S."/>
            <person name="Lapidus A."/>
            <person name="Barry K."/>
            <person name="Detter J.C."/>
            <person name="Glavina del Rio T."/>
            <person name="Hammon N."/>
            <person name="Israni S."/>
            <person name="Dalin E."/>
            <person name="Tice H."/>
            <person name="Pitluck S."/>
            <person name="Chain P."/>
            <person name="Malfatti S."/>
            <person name="Shin M."/>
            <person name="Vergez L."/>
            <person name="Schmutz J."/>
            <person name="Larimer F."/>
            <person name="Land M."/>
            <person name="Hauser L."/>
            <person name="Kyrpides N."/>
            <person name="Mikhailova N."/>
            <person name="Stolz J.F."/>
            <person name="Dawson A."/>
            <person name="Fisher E."/>
            <person name="Crable B."/>
            <person name="Perera E."/>
            <person name="Lisak J."/>
            <person name="Ranganathan M."/>
            <person name="Basu P."/>
            <person name="Richardson P."/>
        </authorList>
    </citation>
    <scope>NUCLEOTIDE SEQUENCE [LARGE SCALE GENOMIC DNA]</scope>
    <source>
        <strain evidence="2">OhILAs</strain>
    </source>
</reference>
<keyword evidence="2" id="KW-1185">Reference proteome</keyword>
<dbReference type="HOGENOM" id="CLU_2912205_0_0_9"/>
<dbReference type="KEGG" id="aoe:Clos_1916"/>
<name>A8MI24_ALKOO</name>
<dbReference type="Proteomes" id="UP000000269">
    <property type="component" value="Chromosome"/>
</dbReference>
<proteinExistence type="predicted"/>